<sequence length="1306" mass="138484">MSKLNLKLQSTISSGESDASQAKNANNNNNNNATTAPRLDDQEPLSIQILSQLFEVEQKTVHKLGRVVELFHKRVVELFHKPLSEKGRGVLSFAQHWALFSNLATLHESQTNVLNALGNIISSLRAERMKVMEHKKHILMLQLRIAKRKALQQQQQQHQTSLSQNEASQLSNGSAFAKSRNPPKIATHHRHVSSTGSAVGPSGPLLTGGGNNNSATNPIRSPTTSRLGQMRSAAASSSGAHTQSNHSAAAAPPILVMSNQGGFEQTTEPQPTTMTKESHVDPLNLTAEMSLAPSNLFSPNSTMHSDVTPIHVHHHHHHHPDQHDKEEVNKRSHSQSPQGPLDPSLAAVGVGDSLSTSPTVFGSPVHAPSLGNTVGGGVEGWHSRGVSTGDDGDDLLPTTTHAAPSENPLGVVNDGELHHPLLCSGPDGEPLETVVSIPGDVESELSLEKGGVEHSMNDADSGSHHLNAKNEPTLANDASNSVDHHSIVDADDEEDSQNLLQLLAEAEANGDNDESAEGGFEDHVDSAEVLALFRGTAMMHFLAEHMMYTLQLCRSIMPTLCTLIDGVRVLRSQHQMQTSLLSSMRFGFGGAAGGGGGGAATNQQQTATANIKGNAPLLPAAAAAAFDMSTSSRLFPGNGNPSESPRKSSIVGASAASGGLTVAAIAGAAPHDQRLALVAKYERFVGFAMETLSQSSEVLDLEKRFLPEVDPLAPSSKLSATAPLEELLLHLTSPLPSLQRYLHAARCLVECKCFGEAAEKELVDNFISLAFERGAQEGTLVLDQVSQQDVGSILKNMDDVTLPVNDNRVLIHSGRLTKRFRRGRHDRLMFVFSDALCYVEELSNGRYRVRGQILLEGGGATNNNNIGVVPPSSLTAELSTMTTPPPRTSTSAATNVADSQRRLSSAFLPPVVCSPSGVFVMDVEDNPSESISHAFNLVVPATGITYLFFTQDAVQKRAWLDVFSFAFQVSRRSKVIAEKQQQTGEGPSLVRNEVQTLPRTSRLERQRREDYRVQKRAARVRAAAIAAAAAVDRDSGAAAHSLTTPAGGGDVARRFRQRSFSAGSSTTMVGGGGRSSSPPPPSSALLLSATSHHRAESSGTLEATTPLLGAHASAGSSVAGSPAGFRNSFRGTTTSHQQGGNAAPPPDHNPAQSLRASVRRQASLRGSYTAAQWAVELSASAGHMRMRSNDLLDTPLLPPSVLPTTAQPTFSLPPPRRDNAVGGEQVLDAAKDTSSIAIPSMQLAEHGSPKSTPAAPPKVPLSFEEYGLKMPPPAHLRASMGCTPMGTSAADVLAAAIAAATAFFFF</sequence>
<reference evidence="3" key="1">
    <citation type="submission" date="2015-09" db="EMBL/GenBank/DDBJ databases">
        <authorList>
            <consortium name="Pathogen Informatics"/>
        </authorList>
    </citation>
    <scope>NUCLEOTIDE SEQUENCE [LARGE SCALE GENOMIC DNA]</scope>
    <source>
        <strain evidence="3">Lake Konstanz</strain>
    </source>
</reference>
<feature type="compositionally biased region" description="Low complexity" evidence="1">
    <location>
        <begin position="1112"/>
        <end position="1124"/>
    </location>
</feature>
<name>A0A0S4JMV3_BODSA</name>
<feature type="region of interest" description="Disordered" evidence="1">
    <location>
        <begin position="1112"/>
        <end position="1160"/>
    </location>
</feature>
<proteinExistence type="predicted"/>
<feature type="compositionally biased region" description="Basic residues" evidence="1">
    <location>
        <begin position="311"/>
        <end position="320"/>
    </location>
</feature>
<dbReference type="Gene3D" id="2.30.29.30">
    <property type="entry name" value="Pleckstrin-homology domain (PH domain)/Phosphotyrosine-binding domain (PTB)"/>
    <property type="match status" value="1"/>
</dbReference>
<feature type="region of interest" description="Disordered" evidence="1">
    <location>
        <begin position="296"/>
        <end position="351"/>
    </location>
</feature>
<evidence type="ECO:0000313" key="3">
    <source>
        <dbReference type="Proteomes" id="UP000051952"/>
    </source>
</evidence>
<feature type="compositionally biased region" description="Polar residues" evidence="1">
    <location>
        <begin position="1129"/>
        <end position="1140"/>
    </location>
</feature>
<feature type="region of interest" description="Disordered" evidence="1">
    <location>
        <begin position="1"/>
        <end position="40"/>
    </location>
</feature>
<feature type="region of interest" description="Disordered" evidence="1">
    <location>
        <begin position="1060"/>
        <end position="1100"/>
    </location>
</feature>
<feature type="compositionally biased region" description="Basic and acidic residues" evidence="1">
    <location>
        <begin position="321"/>
        <end position="330"/>
    </location>
</feature>
<feature type="compositionally biased region" description="Low complexity" evidence="1">
    <location>
        <begin position="24"/>
        <end position="36"/>
    </location>
</feature>
<dbReference type="VEuPathDB" id="TriTrypDB:BSAL_23690"/>
<evidence type="ECO:0000313" key="2">
    <source>
        <dbReference type="EMBL" id="CUG89843.1"/>
    </source>
</evidence>
<keyword evidence="3" id="KW-1185">Reference proteome</keyword>
<dbReference type="InterPro" id="IPR011993">
    <property type="entry name" value="PH-like_dom_sf"/>
</dbReference>
<feature type="region of interest" description="Disordered" evidence="1">
    <location>
        <begin position="373"/>
        <end position="393"/>
    </location>
</feature>
<evidence type="ECO:0000256" key="1">
    <source>
        <dbReference type="SAM" id="MobiDB-lite"/>
    </source>
</evidence>
<feature type="region of interest" description="Disordered" evidence="1">
    <location>
        <begin position="152"/>
        <end position="247"/>
    </location>
</feature>
<feature type="compositionally biased region" description="Polar residues" evidence="1">
    <location>
        <begin position="234"/>
        <end position="247"/>
    </location>
</feature>
<feature type="compositionally biased region" description="Basic and acidic residues" evidence="1">
    <location>
        <begin position="453"/>
        <end position="463"/>
    </location>
</feature>
<organism evidence="2 3">
    <name type="scientific">Bodo saltans</name>
    <name type="common">Flagellated protozoan</name>
    <dbReference type="NCBI Taxonomy" id="75058"/>
    <lineage>
        <taxon>Eukaryota</taxon>
        <taxon>Discoba</taxon>
        <taxon>Euglenozoa</taxon>
        <taxon>Kinetoplastea</taxon>
        <taxon>Metakinetoplastina</taxon>
        <taxon>Eubodonida</taxon>
        <taxon>Bodonidae</taxon>
        <taxon>Bodo</taxon>
    </lineage>
</organism>
<dbReference type="EMBL" id="CYKH01001773">
    <property type="protein sequence ID" value="CUG89843.1"/>
    <property type="molecule type" value="Genomic_DNA"/>
</dbReference>
<dbReference type="OrthoDB" id="252659at2759"/>
<dbReference type="SUPFAM" id="SSF50729">
    <property type="entry name" value="PH domain-like"/>
    <property type="match status" value="1"/>
</dbReference>
<feature type="compositionally biased region" description="Polar residues" evidence="1">
    <location>
        <begin position="160"/>
        <end position="174"/>
    </location>
</feature>
<feature type="region of interest" description="Disordered" evidence="1">
    <location>
        <begin position="453"/>
        <end position="481"/>
    </location>
</feature>
<protein>
    <recommendedName>
        <fullName evidence="4">DH domain-containing protein</fullName>
    </recommendedName>
</protein>
<feature type="compositionally biased region" description="Polar residues" evidence="1">
    <location>
        <begin position="296"/>
        <end position="305"/>
    </location>
</feature>
<feature type="compositionally biased region" description="Polar residues" evidence="1">
    <location>
        <begin position="212"/>
        <end position="227"/>
    </location>
</feature>
<evidence type="ECO:0008006" key="4">
    <source>
        <dbReference type="Google" id="ProtNLM"/>
    </source>
</evidence>
<gene>
    <name evidence="2" type="ORF">BSAL_23690</name>
</gene>
<dbReference type="Proteomes" id="UP000051952">
    <property type="component" value="Unassembled WGS sequence"/>
</dbReference>
<accession>A0A0S4JMV3</accession>
<feature type="compositionally biased region" description="Polar residues" evidence="1">
    <location>
        <begin position="7"/>
        <end position="23"/>
    </location>
</feature>